<proteinExistence type="predicted"/>
<evidence type="ECO:0000313" key="3">
    <source>
        <dbReference type="Proteomes" id="UP000095285"/>
    </source>
</evidence>
<keyword evidence="3" id="KW-1185">Reference proteome</keyword>
<dbReference type="GeneID" id="9948566"/>
<accession>A0A1I7VEE0</accession>
<sequence length="135" mass="15503">MEEVISNGNMTPDASMCKCPEPPLHQETFTSTPYCSRICTCDGRKERNKIHQKIKNWIIERESLKDQRLLKETAKKDSGFYSSDDSDKENRHPGIYSSDDSDKENCPGIYLPNDSDKENHPVIYSSDDSDKENRP</sequence>
<evidence type="ECO:0000313" key="4">
    <source>
        <dbReference type="WBParaSite" id="EN70_1639"/>
    </source>
</evidence>
<dbReference type="Proteomes" id="UP000095285">
    <property type="component" value="Unassembled WGS sequence"/>
</dbReference>
<dbReference type="KEGG" id="loa:LOAG_11117"/>
<dbReference type="OrthoDB" id="5853567at2759"/>
<organism evidence="3 4">
    <name type="scientific">Loa loa</name>
    <name type="common">Eye worm</name>
    <name type="synonym">Filaria loa</name>
    <dbReference type="NCBI Taxonomy" id="7209"/>
    <lineage>
        <taxon>Eukaryota</taxon>
        <taxon>Metazoa</taxon>
        <taxon>Ecdysozoa</taxon>
        <taxon>Nematoda</taxon>
        <taxon>Chromadorea</taxon>
        <taxon>Rhabditida</taxon>
        <taxon>Spirurina</taxon>
        <taxon>Spiruromorpha</taxon>
        <taxon>Filarioidea</taxon>
        <taxon>Onchocercidae</taxon>
        <taxon>Loa</taxon>
    </lineage>
</organism>
<name>A0A1I7VEE0_LOALO</name>
<dbReference type="EMBL" id="JH712311">
    <property type="protein sequence ID" value="EFO17382.1"/>
    <property type="molecule type" value="Genomic_DNA"/>
</dbReference>
<dbReference type="CTD" id="9948566"/>
<reference evidence="2 3" key="1">
    <citation type="submission" date="2012-04" db="EMBL/GenBank/DDBJ databases">
        <title>The Genome Sequence of Loa loa.</title>
        <authorList>
            <consortium name="The Broad Institute Genome Sequencing Platform"/>
            <consortium name="Broad Institute Genome Sequencing Center for Infectious Disease"/>
            <person name="Nutman T.B."/>
            <person name="Fink D.L."/>
            <person name="Russ C."/>
            <person name="Young S."/>
            <person name="Zeng Q."/>
            <person name="Gargeya S."/>
            <person name="Alvarado L."/>
            <person name="Berlin A."/>
            <person name="Chapman S.B."/>
            <person name="Chen Z."/>
            <person name="Freedman E."/>
            <person name="Gellesch M."/>
            <person name="Goldberg J."/>
            <person name="Griggs A."/>
            <person name="Gujja S."/>
            <person name="Heilman E.R."/>
            <person name="Heiman D."/>
            <person name="Howarth C."/>
            <person name="Mehta T."/>
            <person name="Neiman D."/>
            <person name="Pearson M."/>
            <person name="Roberts A."/>
            <person name="Saif S."/>
            <person name="Shea T."/>
            <person name="Shenoy N."/>
            <person name="Sisk P."/>
            <person name="Stolte C."/>
            <person name="Sykes S."/>
            <person name="White J."/>
            <person name="Yandava C."/>
            <person name="Haas B."/>
            <person name="Henn M.R."/>
            <person name="Nusbaum C."/>
            <person name="Birren B."/>
        </authorList>
    </citation>
    <scope>NUCLEOTIDE SEQUENCE [LARGE SCALE GENOMIC DNA]</scope>
</reference>
<reference evidence="4" key="2">
    <citation type="submission" date="2016-11" db="UniProtKB">
        <authorList>
            <consortium name="WormBaseParasite"/>
        </authorList>
    </citation>
    <scope>IDENTIFICATION</scope>
</reference>
<gene>
    <name evidence="2 4" type="ORF">LOAG_11117</name>
</gene>
<feature type="region of interest" description="Disordered" evidence="1">
    <location>
        <begin position="73"/>
        <end position="135"/>
    </location>
</feature>
<dbReference type="WBParaSite" id="EN70_1639">
    <property type="protein sequence ID" value="EN70_1639"/>
    <property type="gene ID" value="EN70_1639"/>
</dbReference>
<evidence type="ECO:0000256" key="1">
    <source>
        <dbReference type="SAM" id="MobiDB-lite"/>
    </source>
</evidence>
<protein>
    <submittedName>
        <fullName evidence="4">Protein phosphatase inhibitor 2</fullName>
    </submittedName>
</protein>
<dbReference type="AlphaFoldDB" id="A0A1I7VEE0"/>
<accession>A0A1S0TNL0</accession>
<dbReference type="RefSeq" id="XP_003146688.1">
    <property type="nucleotide sequence ID" value="XM_003146640.1"/>
</dbReference>
<evidence type="ECO:0000313" key="2">
    <source>
        <dbReference type="EMBL" id="EFO17382.1"/>
    </source>
</evidence>